<feature type="transmembrane region" description="Helical" evidence="13">
    <location>
        <begin position="398"/>
        <end position="419"/>
    </location>
</feature>
<dbReference type="CDD" id="cd10322">
    <property type="entry name" value="SLC5sbd"/>
    <property type="match status" value="1"/>
</dbReference>
<organism evidence="14 15">
    <name type="scientific">Natrarchaeobius halalkaliphilus</name>
    <dbReference type="NCBI Taxonomy" id="1679091"/>
    <lineage>
        <taxon>Archaea</taxon>
        <taxon>Methanobacteriati</taxon>
        <taxon>Methanobacteriota</taxon>
        <taxon>Stenosarchaea group</taxon>
        <taxon>Halobacteria</taxon>
        <taxon>Halobacteriales</taxon>
        <taxon>Natrialbaceae</taxon>
        <taxon>Natrarchaeobius</taxon>
    </lineage>
</organism>
<evidence type="ECO:0000256" key="7">
    <source>
        <dbReference type="ARBA" id="ARBA00022989"/>
    </source>
</evidence>
<keyword evidence="10 13" id="KW-0472">Membrane</keyword>
<keyword evidence="6" id="KW-0769">Symport</keyword>
<dbReference type="RefSeq" id="WP_124179135.1">
    <property type="nucleotide sequence ID" value="NZ_REFY01000005.1"/>
</dbReference>
<dbReference type="GO" id="GO:0015193">
    <property type="term" value="F:L-proline transmembrane transporter activity"/>
    <property type="evidence" value="ECO:0007669"/>
    <property type="project" value="TreeGrafter"/>
</dbReference>
<proteinExistence type="inferred from homology"/>
<evidence type="ECO:0000256" key="13">
    <source>
        <dbReference type="SAM" id="Phobius"/>
    </source>
</evidence>
<evidence type="ECO:0000256" key="2">
    <source>
        <dbReference type="ARBA" id="ARBA00006434"/>
    </source>
</evidence>
<keyword evidence="5 13" id="KW-0812">Transmembrane</keyword>
<feature type="transmembrane region" description="Helical" evidence="13">
    <location>
        <begin position="192"/>
        <end position="210"/>
    </location>
</feature>
<dbReference type="GO" id="GO:0015824">
    <property type="term" value="P:proline transport"/>
    <property type="evidence" value="ECO:0007669"/>
    <property type="project" value="TreeGrafter"/>
</dbReference>
<keyword evidence="3" id="KW-0813">Transport</keyword>
<dbReference type="InterPro" id="IPR038377">
    <property type="entry name" value="Na/Glc_symporter_sf"/>
</dbReference>
<feature type="transmembrane region" description="Helical" evidence="13">
    <location>
        <begin position="48"/>
        <end position="72"/>
    </location>
</feature>
<evidence type="ECO:0000256" key="6">
    <source>
        <dbReference type="ARBA" id="ARBA00022847"/>
    </source>
</evidence>
<dbReference type="PANTHER" id="PTHR48086:SF3">
    <property type="entry name" value="SODIUM_PROLINE SYMPORTER"/>
    <property type="match status" value="1"/>
</dbReference>
<feature type="transmembrane region" description="Helical" evidence="13">
    <location>
        <begin position="244"/>
        <end position="267"/>
    </location>
</feature>
<comment type="caution">
    <text evidence="14">The sequence shown here is derived from an EMBL/GenBank/DDBJ whole genome shotgun (WGS) entry which is preliminary data.</text>
</comment>
<keyword evidence="15" id="KW-1185">Reference proteome</keyword>
<evidence type="ECO:0000256" key="4">
    <source>
        <dbReference type="ARBA" id="ARBA00022475"/>
    </source>
</evidence>
<keyword evidence="9" id="KW-0406">Ion transport</keyword>
<keyword evidence="8" id="KW-0915">Sodium</keyword>
<feature type="transmembrane region" description="Helical" evidence="13">
    <location>
        <begin position="426"/>
        <end position="444"/>
    </location>
</feature>
<evidence type="ECO:0000313" key="15">
    <source>
        <dbReference type="Proteomes" id="UP000273828"/>
    </source>
</evidence>
<comment type="subcellular location">
    <subcellularLocation>
        <location evidence="1">Cell membrane</location>
        <topology evidence="1">Multi-pass membrane protein</topology>
    </subcellularLocation>
</comment>
<evidence type="ECO:0000256" key="11">
    <source>
        <dbReference type="ARBA" id="ARBA00023201"/>
    </source>
</evidence>
<evidence type="ECO:0000256" key="8">
    <source>
        <dbReference type="ARBA" id="ARBA00023053"/>
    </source>
</evidence>
<dbReference type="PROSITE" id="PS50283">
    <property type="entry name" value="NA_SOLUT_SYMP_3"/>
    <property type="match status" value="1"/>
</dbReference>
<evidence type="ECO:0000256" key="9">
    <source>
        <dbReference type="ARBA" id="ARBA00023065"/>
    </source>
</evidence>
<evidence type="ECO:0000256" key="10">
    <source>
        <dbReference type="ARBA" id="ARBA00023136"/>
    </source>
</evidence>
<keyword evidence="4" id="KW-1003">Cell membrane</keyword>
<dbReference type="GO" id="GO:0005298">
    <property type="term" value="F:proline:sodium symporter activity"/>
    <property type="evidence" value="ECO:0007669"/>
    <property type="project" value="TreeGrafter"/>
</dbReference>
<feature type="transmembrane region" description="Helical" evidence="13">
    <location>
        <begin position="321"/>
        <end position="341"/>
    </location>
</feature>
<feature type="transmembrane region" description="Helical" evidence="13">
    <location>
        <begin position="456"/>
        <end position="474"/>
    </location>
</feature>
<feature type="transmembrane region" description="Helical" evidence="13">
    <location>
        <begin position="279"/>
        <end position="301"/>
    </location>
</feature>
<evidence type="ECO:0000256" key="1">
    <source>
        <dbReference type="ARBA" id="ARBA00004651"/>
    </source>
</evidence>
<dbReference type="InterPro" id="IPR001734">
    <property type="entry name" value="Na/solute_symporter"/>
</dbReference>
<name>A0A3N6MT34_9EURY</name>
<dbReference type="AlphaFoldDB" id="A0A3N6MT34"/>
<evidence type="ECO:0000313" key="14">
    <source>
        <dbReference type="EMBL" id="RQG87935.1"/>
    </source>
</evidence>
<dbReference type="InterPro" id="IPR050277">
    <property type="entry name" value="Sodium:Solute_Symporter"/>
</dbReference>
<accession>A0A3N6MT34</accession>
<dbReference type="EMBL" id="REFY01000005">
    <property type="protein sequence ID" value="RQG87935.1"/>
    <property type="molecule type" value="Genomic_DNA"/>
</dbReference>
<sequence length="494" mass="53953">MVSTENVVVLAITVAYLLVVLGVGTIAARATGSSREDFLMADRSFGTVVLLFALFATNMTAVVMIGAPGLAYGTGAGALGFFVALFAFIFPVLLMTFGYRIWIVGKRFGHITPGQIANHRWEAKYLGLVFMLMFTIWTIPYILVGVQGGGIVFEALTEGLVPYWLGALTVIVVVGLYVYPGGMRGTGWTNTFQGMVFLVVLLGLFAYIGLRLGGFSSATQSVGEINDGALLDRAGIPPYAPRMWFSQGIIVAIGGFMFPHLVIRYMTARSVTTLRQTSLLYPIAIVLAWVPAVMIGFWGIAAIPDIDNPDFILPTMVFEFMPWWVIGIALAGILAAMMSSIDGQVLTMSTFFTEDVVSEFFEGVTDKQAVWYARVFLVVIFGLAYVGALLTTDTIVDTATFAFAGYGMMFIPLAAAFYWRWSTKEAVYVGLIYGFAGLWLFEFGPLPESITMGFHPFVPLLVTQFILMAIVSAVTQSPSEERIEEYESALEGIW</sequence>
<dbReference type="Proteomes" id="UP000273828">
    <property type="component" value="Unassembled WGS sequence"/>
</dbReference>
<dbReference type="Gene3D" id="1.20.1730.10">
    <property type="entry name" value="Sodium/glucose cotransporter"/>
    <property type="match status" value="1"/>
</dbReference>
<comment type="similarity">
    <text evidence="2 12">Belongs to the sodium:solute symporter (SSF) (TC 2.A.21) family.</text>
</comment>
<dbReference type="PANTHER" id="PTHR48086">
    <property type="entry name" value="SODIUM/PROLINE SYMPORTER-RELATED"/>
    <property type="match status" value="1"/>
</dbReference>
<dbReference type="Pfam" id="PF00474">
    <property type="entry name" value="SSF"/>
    <property type="match status" value="1"/>
</dbReference>
<feature type="transmembrane region" description="Helical" evidence="13">
    <location>
        <begin position="78"/>
        <end position="102"/>
    </location>
</feature>
<reference evidence="14 15" key="1">
    <citation type="submission" date="2018-10" db="EMBL/GenBank/DDBJ databases">
        <title>Natrarchaeobius chitinivorans gen. nov., sp. nov., and Natrarchaeobius haloalkaliphilus sp. nov., alkaliphilic, chitin-utilizing haloarchaea from hypersaline alkaline lakes.</title>
        <authorList>
            <person name="Sorokin D.Y."/>
            <person name="Elcheninov A.G."/>
            <person name="Kostrikina N.A."/>
            <person name="Bale N.J."/>
            <person name="Sinninghe Damste J.S."/>
            <person name="Khijniak T.V."/>
            <person name="Kublanov I.V."/>
            <person name="Toshchakov S.V."/>
        </authorList>
    </citation>
    <scope>NUCLEOTIDE SEQUENCE [LARGE SCALE GENOMIC DNA]</scope>
    <source>
        <strain evidence="14 15">AArcht-Sl</strain>
    </source>
</reference>
<keyword evidence="7 13" id="KW-1133">Transmembrane helix</keyword>
<evidence type="ECO:0000256" key="5">
    <source>
        <dbReference type="ARBA" id="ARBA00022692"/>
    </source>
</evidence>
<feature type="transmembrane region" description="Helical" evidence="13">
    <location>
        <begin position="163"/>
        <end position="180"/>
    </location>
</feature>
<feature type="transmembrane region" description="Helical" evidence="13">
    <location>
        <begin position="6"/>
        <end position="28"/>
    </location>
</feature>
<gene>
    <name evidence="14" type="ORF">EA462_13820</name>
</gene>
<protein>
    <submittedName>
        <fullName evidence="14">Sodium:solute symporter family protein</fullName>
    </submittedName>
</protein>
<dbReference type="OrthoDB" id="19182at2157"/>
<feature type="transmembrane region" description="Helical" evidence="13">
    <location>
        <begin position="123"/>
        <end position="143"/>
    </location>
</feature>
<evidence type="ECO:0000256" key="3">
    <source>
        <dbReference type="ARBA" id="ARBA00022448"/>
    </source>
</evidence>
<keyword evidence="11" id="KW-0739">Sodium transport</keyword>
<dbReference type="GO" id="GO:0005886">
    <property type="term" value="C:plasma membrane"/>
    <property type="evidence" value="ECO:0007669"/>
    <property type="project" value="UniProtKB-SubCell"/>
</dbReference>
<evidence type="ECO:0000256" key="12">
    <source>
        <dbReference type="RuleBase" id="RU362091"/>
    </source>
</evidence>
<feature type="transmembrane region" description="Helical" evidence="13">
    <location>
        <begin position="371"/>
        <end position="392"/>
    </location>
</feature>